<evidence type="ECO:0000256" key="5">
    <source>
        <dbReference type="ARBA" id="ARBA00022777"/>
    </source>
</evidence>
<dbReference type="AlphaFoldDB" id="A0A9X3CY30"/>
<dbReference type="InterPro" id="IPR033690">
    <property type="entry name" value="Adenylat_kinase_CS"/>
</dbReference>
<dbReference type="EMBL" id="JAPJDA010000019">
    <property type="protein sequence ID" value="MCX2838903.1"/>
    <property type="molecule type" value="Genomic_DNA"/>
</dbReference>
<dbReference type="PRINTS" id="PR00094">
    <property type="entry name" value="ADENYLTKNASE"/>
</dbReference>
<dbReference type="CDD" id="cd01428">
    <property type="entry name" value="ADK"/>
    <property type="match status" value="1"/>
</dbReference>
<proteinExistence type="inferred from homology"/>
<dbReference type="Gene3D" id="3.40.50.300">
    <property type="entry name" value="P-loop containing nucleotide triphosphate hydrolases"/>
    <property type="match status" value="1"/>
</dbReference>
<feature type="binding site" evidence="7">
    <location>
        <position position="306"/>
    </location>
    <ligand>
        <name>ATP</name>
        <dbReference type="ChEBI" id="CHEBI:30616"/>
    </ligand>
</feature>
<feature type="binding site" evidence="7">
    <location>
        <position position="215"/>
    </location>
    <ligand>
        <name>AMP</name>
        <dbReference type="ChEBI" id="CHEBI:456215"/>
    </ligand>
</feature>
<dbReference type="Proteomes" id="UP001148482">
    <property type="component" value="Unassembled WGS sequence"/>
</dbReference>
<dbReference type="GO" id="GO:0005737">
    <property type="term" value="C:cytoplasm"/>
    <property type="evidence" value="ECO:0007669"/>
    <property type="project" value="UniProtKB-SubCell"/>
</dbReference>
<accession>A0A9X3CY30</accession>
<keyword evidence="5 7" id="KW-0418">Kinase</keyword>
<feature type="binding site" evidence="7">
    <location>
        <begin position="264"/>
        <end position="267"/>
    </location>
    <ligand>
        <name>AMP</name>
        <dbReference type="ChEBI" id="CHEBI:456215"/>
    </ligand>
</feature>
<dbReference type="Pfam" id="PF00156">
    <property type="entry name" value="Pribosyltran"/>
    <property type="match status" value="1"/>
</dbReference>
<dbReference type="InterPro" id="IPR027417">
    <property type="entry name" value="P-loop_NTPase"/>
</dbReference>
<evidence type="ECO:0000256" key="6">
    <source>
        <dbReference type="ARBA" id="ARBA00022842"/>
    </source>
</evidence>
<feature type="binding site" evidence="7">
    <location>
        <position position="312"/>
    </location>
    <ligand>
        <name>AMP</name>
        <dbReference type="ChEBI" id="CHEBI:456215"/>
    </ligand>
</feature>
<dbReference type="InterPro" id="IPR005904">
    <property type="entry name" value="Hxn_phspho_trans"/>
</dbReference>
<keyword evidence="7" id="KW-0963">Cytoplasm</keyword>
<dbReference type="GO" id="GO:0006166">
    <property type="term" value="P:purine ribonucleoside salvage"/>
    <property type="evidence" value="ECO:0007669"/>
    <property type="project" value="InterPro"/>
</dbReference>
<evidence type="ECO:0000313" key="9">
    <source>
        <dbReference type="EMBL" id="MCX2838903.1"/>
    </source>
</evidence>
<dbReference type="InterPro" id="IPR029057">
    <property type="entry name" value="PRTase-like"/>
</dbReference>
<feature type="binding site" evidence="7">
    <location>
        <position position="271"/>
    </location>
    <ligand>
        <name>AMP</name>
        <dbReference type="ChEBI" id="CHEBI:456215"/>
    </ligand>
</feature>
<keyword evidence="2" id="KW-0479">Metal-binding</keyword>
<dbReference type="GO" id="GO:0005524">
    <property type="term" value="F:ATP binding"/>
    <property type="evidence" value="ECO:0007669"/>
    <property type="project" value="UniProtKB-UniRule"/>
</dbReference>
<dbReference type="NCBIfam" id="NF001381">
    <property type="entry name" value="PRK00279.1-3"/>
    <property type="match status" value="1"/>
</dbReference>
<comment type="subunit">
    <text evidence="7">Monomer.</text>
</comment>
<evidence type="ECO:0000313" key="10">
    <source>
        <dbReference type="Proteomes" id="UP001148482"/>
    </source>
</evidence>
<feature type="binding site" evidence="7">
    <location>
        <position position="210"/>
    </location>
    <ligand>
        <name>AMP</name>
        <dbReference type="ChEBI" id="CHEBI:456215"/>
    </ligand>
</feature>
<dbReference type="SUPFAM" id="SSF53271">
    <property type="entry name" value="PRTase-like"/>
    <property type="match status" value="1"/>
</dbReference>
<dbReference type="HAMAP" id="MF_00235">
    <property type="entry name" value="Adenylate_kinase_Adk"/>
    <property type="match status" value="1"/>
</dbReference>
<comment type="pathway">
    <text evidence="7">Purine metabolism; AMP biosynthesis via salvage pathway; AMP from ADP: step 1/1.</text>
</comment>
<dbReference type="NCBIfam" id="NF011105">
    <property type="entry name" value="PRK14532.1"/>
    <property type="match status" value="1"/>
</dbReference>
<keyword evidence="4 7" id="KW-0547">Nucleotide-binding</keyword>
<dbReference type="PROSITE" id="PS00113">
    <property type="entry name" value="ADENYLATE_KINASE"/>
    <property type="match status" value="1"/>
</dbReference>
<dbReference type="NCBIfam" id="NF011100">
    <property type="entry name" value="PRK14527.1"/>
    <property type="match status" value="1"/>
</dbReference>
<dbReference type="GO" id="GO:0046872">
    <property type="term" value="F:metal ion binding"/>
    <property type="evidence" value="ECO:0007669"/>
    <property type="project" value="UniProtKB-KW"/>
</dbReference>
<organism evidence="9 10">
    <name type="scientific">Salinimicrobium profundisediminis</name>
    <dbReference type="NCBI Taxonomy" id="2994553"/>
    <lineage>
        <taxon>Bacteria</taxon>
        <taxon>Pseudomonadati</taxon>
        <taxon>Bacteroidota</taxon>
        <taxon>Flavobacteriia</taxon>
        <taxon>Flavobacteriales</taxon>
        <taxon>Flavobacteriaceae</taxon>
        <taxon>Salinimicrobium</taxon>
    </lineage>
</organism>
<comment type="caution">
    <text evidence="7">Lacks conserved residue(s) required for the propagation of feature annotation.</text>
</comment>
<dbReference type="GO" id="GO:0004017">
    <property type="term" value="F:AMP kinase activity"/>
    <property type="evidence" value="ECO:0007669"/>
    <property type="project" value="UniProtKB-UniRule"/>
</dbReference>
<keyword evidence="1 7" id="KW-0808">Transferase</keyword>
<dbReference type="RefSeq" id="WP_266070211.1">
    <property type="nucleotide sequence ID" value="NZ_JAPJDA010000019.1"/>
</dbReference>
<comment type="caution">
    <text evidence="9">The sequence shown here is derived from an EMBL/GenBank/DDBJ whole genome shotgun (WGS) entry which is preliminary data.</text>
</comment>
<gene>
    <name evidence="7" type="primary">adk</name>
    <name evidence="9" type="ORF">OQ279_12180</name>
</gene>
<evidence type="ECO:0000256" key="1">
    <source>
        <dbReference type="ARBA" id="ARBA00022679"/>
    </source>
</evidence>
<dbReference type="CDD" id="cd06223">
    <property type="entry name" value="PRTases_typeI"/>
    <property type="match status" value="1"/>
</dbReference>
<evidence type="ECO:0000256" key="7">
    <source>
        <dbReference type="HAMAP-Rule" id="MF_00235"/>
    </source>
</evidence>
<comment type="function">
    <text evidence="7">Catalyzes the reversible transfer of the terminal phosphate group between ATP and AMP. Plays an important role in cellular energy homeostasis and in adenine nucleotide metabolism.</text>
</comment>
<reference evidence="9" key="1">
    <citation type="submission" date="2022-11" db="EMBL/GenBank/DDBJ databases">
        <title>Salinimicrobium profundisediminis sp. nov., isolated from deep-sea sediment of the Mariana Trench.</title>
        <authorList>
            <person name="Fu H."/>
        </authorList>
    </citation>
    <scope>NUCLEOTIDE SEQUENCE</scope>
    <source>
        <strain evidence="9">MT39</strain>
    </source>
</reference>
<feature type="binding site" evidence="7">
    <location>
        <position position="352"/>
    </location>
    <ligand>
        <name>ATP</name>
        <dbReference type="ChEBI" id="CHEBI:30616"/>
    </ligand>
</feature>
<feature type="binding site" evidence="7">
    <location>
        <begin position="189"/>
        <end position="194"/>
    </location>
    <ligand>
        <name>ATP</name>
        <dbReference type="ChEBI" id="CHEBI:30616"/>
    </ligand>
</feature>
<feature type="binding site" evidence="7">
    <location>
        <position position="324"/>
    </location>
    <ligand>
        <name>AMP</name>
        <dbReference type="ChEBI" id="CHEBI:456215"/>
    </ligand>
</feature>
<dbReference type="Pfam" id="PF00406">
    <property type="entry name" value="ADK"/>
    <property type="match status" value="1"/>
</dbReference>
<comment type="subcellular location">
    <subcellularLocation>
        <location evidence="7">Cytoplasm</location>
    </subcellularLocation>
</comment>
<dbReference type="GO" id="GO:0044209">
    <property type="term" value="P:AMP salvage"/>
    <property type="evidence" value="ECO:0007669"/>
    <property type="project" value="UniProtKB-UniRule"/>
</dbReference>
<evidence type="ECO:0000259" key="8">
    <source>
        <dbReference type="Pfam" id="PF00156"/>
    </source>
</evidence>
<comment type="domain">
    <text evidence="7">Consists of three domains, a large central CORE domain and two small peripheral domains, NMPbind and LID, which undergo movements during catalysis. The LID domain closes over the site of phosphoryl transfer upon ATP binding. Assembling and dissambling the active center during each catalytic cycle provides an effective means to prevent ATP hydrolysis.</text>
</comment>
<protein>
    <recommendedName>
        <fullName evidence="7">Adenylate kinase</fullName>
        <shortName evidence="7">AK</shortName>
        <ecNumber evidence="7">2.7.4.3</ecNumber>
    </recommendedName>
    <alternativeName>
        <fullName evidence="7">ATP-AMP transphosphorylase</fullName>
    </alternativeName>
    <alternativeName>
        <fullName evidence="7">ATP:AMP phosphotransferase</fullName>
    </alternativeName>
    <alternativeName>
        <fullName evidence="7">Adenylate monophosphate kinase</fullName>
    </alternativeName>
</protein>
<dbReference type="NCBIfam" id="TIGR01203">
    <property type="entry name" value="HGPRTase"/>
    <property type="match status" value="1"/>
</dbReference>
<evidence type="ECO:0000256" key="4">
    <source>
        <dbReference type="ARBA" id="ARBA00022741"/>
    </source>
</evidence>
<comment type="similarity">
    <text evidence="7">Belongs to the adenylate kinase family.</text>
</comment>
<evidence type="ECO:0000256" key="3">
    <source>
        <dbReference type="ARBA" id="ARBA00022727"/>
    </source>
</evidence>
<dbReference type="InterPro" id="IPR000836">
    <property type="entry name" value="PRTase_dom"/>
</dbReference>
<keyword evidence="7" id="KW-0067">ATP-binding</keyword>
<feature type="region of interest" description="NMP" evidence="7">
    <location>
        <begin position="209"/>
        <end position="238"/>
    </location>
</feature>
<keyword evidence="10" id="KW-1185">Reference proteome</keyword>
<dbReference type="NCBIfam" id="NF011104">
    <property type="entry name" value="PRK14531.1"/>
    <property type="match status" value="1"/>
</dbReference>
<feature type="domain" description="Phosphoribosyltransferase" evidence="8">
    <location>
        <begin position="18"/>
        <end position="161"/>
    </location>
</feature>
<dbReference type="InterPro" id="IPR000850">
    <property type="entry name" value="Adenylat/UMP-CMP_kin"/>
</dbReference>
<keyword evidence="6" id="KW-0460">Magnesium</keyword>
<dbReference type="SUPFAM" id="SSF52540">
    <property type="entry name" value="P-loop containing nucleoside triphosphate hydrolases"/>
    <property type="match status" value="1"/>
</dbReference>
<comment type="catalytic activity">
    <reaction evidence="7">
        <text>AMP + ATP = 2 ADP</text>
        <dbReference type="Rhea" id="RHEA:12973"/>
        <dbReference type="ChEBI" id="CHEBI:30616"/>
        <dbReference type="ChEBI" id="CHEBI:456215"/>
        <dbReference type="ChEBI" id="CHEBI:456216"/>
        <dbReference type="EC" id="2.7.4.3"/>
    </reaction>
</comment>
<keyword evidence="3 7" id="KW-0545">Nucleotide biosynthesis</keyword>
<dbReference type="GO" id="GO:0004422">
    <property type="term" value="F:hypoxanthine phosphoribosyltransferase activity"/>
    <property type="evidence" value="ECO:0007669"/>
    <property type="project" value="InterPro"/>
</dbReference>
<feature type="binding site" evidence="7">
    <location>
        <begin position="236"/>
        <end position="238"/>
    </location>
    <ligand>
        <name>AMP</name>
        <dbReference type="ChEBI" id="CHEBI:456215"/>
    </ligand>
</feature>
<name>A0A9X3CY30_9FLAO</name>
<dbReference type="EC" id="2.7.4.3" evidence="7"/>
<dbReference type="NCBIfam" id="NF011101">
    <property type="entry name" value="PRK14528.1"/>
    <property type="match status" value="1"/>
</dbReference>
<sequence>MVQLHDLKFTPFISEAEINIGIEKVAAQINADFENKTPVFLGVLNGAFLFAAEVIKRFKGDCEVNFVKLSSYEGTGTTGNVEFLMGLTSSLKGRNVVVIEDIVDTGNTLESLDRILKSEEVNLYKIATLFYKPASYKKSLPIDYVGMEIPNDFIVGYGLDYDGLGRNLTQVYKLKNSKMTNIVLFGPPGAGKGTQAAVLKDHYNLKHISTGDVFRYNIKNETELGKLAKAYMDKGQLVPDSITIDMLKAEVRQSNGGNGFIFDGFPRTVAQAEALEEFLQEEGTQVSAMIALEVDDEILVERLLERGKTSGRPDDANELVIRKRIKVYYEETAILKQFYLKQDKYFGINGVGSIQEITARLKEAIDQLV</sequence>
<dbReference type="Gene3D" id="3.40.50.2020">
    <property type="match status" value="1"/>
</dbReference>
<evidence type="ECO:0000256" key="2">
    <source>
        <dbReference type="ARBA" id="ARBA00022723"/>
    </source>
</evidence>
<dbReference type="PANTHER" id="PTHR23359">
    <property type="entry name" value="NUCLEOTIDE KINASE"/>
    <property type="match status" value="1"/>
</dbReference>